<gene>
    <name evidence="1" type="ORF">SAMN06295920_102471</name>
</gene>
<reference evidence="2" key="1">
    <citation type="submission" date="2017-02" db="EMBL/GenBank/DDBJ databases">
        <authorList>
            <person name="Varghese N."/>
            <person name="Submissions S."/>
        </authorList>
    </citation>
    <scope>NUCLEOTIDE SEQUENCE [LARGE SCALE GENOMIC DNA]</scope>
    <source>
        <strain evidence="2">UM2</strain>
    </source>
</reference>
<evidence type="ECO:0000313" key="2">
    <source>
        <dbReference type="Proteomes" id="UP000189818"/>
    </source>
</evidence>
<keyword evidence="2" id="KW-1185">Reference proteome</keyword>
<protein>
    <submittedName>
        <fullName evidence="1">Uncharacterized protein</fullName>
    </submittedName>
</protein>
<dbReference type="Proteomes" id="UP000189818">
    <property type="component" value="Unassembled WGS sequence"/>
</dbReference>
<accession>A0A1T5B469</accession>
<dbReference type="EMBL" id="FUYM01000002">
    <property type="protein sequence ID" value="SKB41965.1"/>
    <property type="molecule type" value="Genomic_DNA"/>
</dbReference>
<dbReference type="OrthoDB" id="4736604at2"/>
<dbReference type="RefSeq" id="WP_079647204.1">
    <property type="nucleotide sequence ID" value="NZ_FUYM01000002.1"/>
</dbReference>
<dbReference type="STRING" id="439228.SAMN06295920_102471"/>
<proteinExistence type="predicted"/>
<sequence>MSRAILVIGQSHVAAVRAAARARREADPDRTRTRVIHTIEPQYAPEVEGEGDAARFAPALVDTIRDQIDRHAPLVASASGGNVHNGFALIRHPRPYDFLLSDEDGPPLDPAAEPVTEALVRATLEAGLERDRIRLREIRRIAGEGVVQLESPPPLADGAIIAAQADAYFRNRGIAELGVAPAGLRYKIWRLHSRIVAGYCADLGLRFLPAPAEARDAQGFLRPDFAGDATHGNRAYGEAVIRALEAL</sequence>
<organism evidence="1 2">
    <name type="scientific">Rhizorhabdus histidinilytica</name>
    <dbReference type="NCBI Taxonomy" id="439228"/>
    <lineage>
        <taxon>Bacteria</taxon>
        <taxon>Pseudomonadati</taxon>
        <taxon>Pseudomonadota</taxon>
        <taxon>Alphaproteobacteria</taxon>
        <taxon>Sphingomonadales</taxon>
        <taxon>Sphingomonadaceae</taxon>
        <taxon>Rhizorhabdus</taxon>
    </lineage>
</organism>
<dbReference type="AlphaFoldDB" id="A0A1T5B469"/>
<evidence type="ECO:0000313" key="1">
    <source>
        <dbReference type="EMBL" id="SKB41965.1"/>
    </source>
</evidence>
<name>A0A1T5B469_9SPHN</name>